<dbReference type="WBParaSite" id="ASIM_0000704801-mRNA-1">
    <property type="protein sequence ID" value="ASIM_0000704801-mRNA-1"/>
    <property type="gene ID" value="ASIM_0000704801"/>
</dbReference>
<evidence type="ECO:0000313" key="3">
    <source>
        <dbReference type="WBParaSite" id="ASIM_0000704801-mRNA-1"/>
    </source>
</evidence>
<dbReference type="Proteomes" id="UP000267096">
    <property type="component" value="Unassembled WGS sequence"/>
</dbReference>
<evidence type="ECO:0000313" key="1">
    <source>
        <dbReference type="EMBL" id="VDK27864.1"/>
    </source>
</evidence>
<sequence length="103" mass="11905">MDTVVAGSEEVPEETSAFASALRMIMDIFGCFAILKRDDTQQAISEISERATHQPVHLRSVGMFKWIDELWSRIAYWLTFMCDDFAVYEFPSVYKVRSCLRVL</sequence>
<name>A0A0M3JHD6_ANISI</name>
<dbReference type="EMBL" id="UYRR01015448">
    <property type="protein sequence ID" value="VDK27864.1"/>
    <property type="molecule type" value="Genomic_DNA"/>
</dbReference>
<protein>
    <submittedName>
        <fullName evidence="1 3">Uncharacterized protein</fullName>
    </submittedName>
</protein>
<proteinExistence type="predicted"/>
<organism evidence="3">
    <name type="scientific">Anisakis simplex</name>
    <name type="common">Herring worm</name>
    <dbReference type="NCBI Taxonomy" id="6269"/>
    <lineage>
        <taxon>Eukaryota</taxon>
        <taxon>Metazoa</taxon>
        <taxon>Ecdysozoa</taxon>
        <taxon>Nematoda</taxon>
        <taxon>Chromadorea</taxon>
        <taxon>Rhabditida</taxon>
        <taxon>Spirurina</taxon>
        <taxon>Ascaridomorpha</taxon>
        <taxon>Ascaridoidea</taxon>
        <taxon>Anisakidae</taxon>
        <taxon>Anisakis</taxon>
        <taxon>Anisakis simplex complex</taxon>
    </lineage>
</organism>
<accession>A0A0M3JHD6</accession>
<dbReference type="AlphaFoldDB" id="A0A0M3JHD6"/>
<reference evidence="1 2" key="2">
    <citation type="submission" date="2018-11" db="EMBL/GenBank/DDBJ databases">
        <authorList>
            <consortium name="Pathogen Informatics"/>
        </authorList>
    </citation>
    <scope>NUCLEOTIDE SEQUENCE [LARGE SCALE GENOMIC DNA]</scope>
</reference>
<evidence type="ECO:0000313" key="2">
    <source>
        <dbReference type="Proteomes" id="UP000267096"/>
    </source>
</evidence>
<keyword evidence="2" id="KW-1185">Reference proteome</keyword>
<gene>
    <name evidence="1" type="ORF">ASIM_LOCUS6817</name>
</gene>
<reference evidence="3" key="1">
    <citation type="submission" date="2017-02" db="UniProtKB">
        <authorList>
            <consortium name="WormBaseParasite"/>
        </authorList>
    </citation>
    <scope>IDENTIFICATION</scope>
</reference>